<keyword evidence="7" id="KW-1185">Reference proteome</keyword>
<dbReference type="SUPFAM" id="SSF75005">
    <property type="entry name" value="Arabinanase/levansucrase/invertase"/>
    <property type="match status" value="1"/>
</dbReference>
<dbReference type="InterPro" id="IPR006710">
    <property type="entry name" value="Glyco_hydro_43"/>
</dbReference>
<gene>
    <name evidence="6" type="ORF">FCL38_08020</name>
    <name evidence="5" type="ORF">FHS02_002000</name>
</gene>
<dbReference type="Proteomes" id="UP000584325">
    <property type="component" value="Unassembled WGS sequence"/>
</dbReference>
<evidence type="ECO:0000256" key="2">
    <source>
        <dbReference type="ARBA" id="ARBA00022801"/>
    </source>
</evidence>
<dbReference type="PANTHER" id="PTHR43101">
    <property type="entry name" value="BETA-FRUCTOSIDASE"/>
    <property type="match status" value="1"/>
</dbReference>
<dbReference type="RefSeq" id="WP_137313267.1">
    <property type="nucleotide sequence ID" value="NZ_CP040017.1"/>
</dbReference>
<keyword evidence="3 4" id="KW-0326">Glycosidase</keyword>
<dbReference type="Gene3D" id="2.115.10.20">
    <property type="entry name" value="Glycosyl hydrolase domain, family 43"/>
    <property type="match status" value="2"/>
</dbReference>
<proteinExistence type="inferred from homology"/>
<accession>A0A4P8HL19</accession>
<sequence>MTLQLDDKYIWDFWHFEESGTQHLFFLQADRAIGNPDLRHWNVSVGHAVSQDLRDWTPRGRVFGPSAGPAWDDYTTWTGSVIAVDGRYHLFYTGTCRAENGMRQRIGHATADSIDGPWQRVGDGLALDLDERWYEEYQEGRWHDRALRDPWVLPDRIDGMYHMFYTARRNDGPLYERGVIGHAVSPDLVHWEATAPVYHGGHYGQLEVPQVFERDGRWYCVFCNVAAHWSEAMRERHHGGVSGTHYLVADHPLGPWQPAPGFLDGDVPCRRYAGKILRDPVTGGDCLMAFEDTGADGRFAGRIGDPIPLRLEDGLYVKADAFPARK</sequence>
<dbReference type="CDD" id="cd18609">
    <property type="entry name" value="GH32-like"/>
    <property type="match status" value="1"/>
</dbReference>
<comment type="similarity">
    <text evidence="1 4">Belongs to the glycosyl hydrolase 43 family.</text>
</comment>
<dbReference type="GO" id="GO:0005975">
    <property type="term" value="P:carbohydrate metabolic process"/>
    <property type="evidence" value="ECO:0007669"/>
    <property type="project" value="InterPro"/>
</dbReference>
<evidence type="ECO:0000256" key="4">
    <source>
        <dbReference type="RuleBase" id="RU361187"/>
    </source>
</evidence>
<keyword evidence="2 4" id="KW-0378">Hydrolase</keyword>
<evidence type="ECO:0000256" key="3">
    <source>
        <dbReference type="ARBA" id="ARBA00023295"/>
    </source>
</evidence>
<dbReference type="OrthoDB" id="9801455at2"/>
<organism evidence="5 8">
    <name type="scientific">Pseudoduganella umbonata</name>
    <dbReference type="NCBI Taxonomy" id="864828"/>
    <lineage>
        <taxon>Bacteria</taxon>
        <taxon>Pseudomonadati</taxon>
        <taxon>Pseudomonadota</taxon>
        <taxon>Betaproteobacteria</taxon>
        <taxon>Burkholderiales</taxon>
        <taxon>Oxalobacteraceae</taxon>
        <taxon>Telluria group</taxon>
        <taxon>Pseudoduganella</taxon>
    </lineage>
</organism>
<evidence type="ECO:0000313" key="6">
    <source>
        <dbReference type="EMBL" id="QCP10383.1"/>
    </source>
</evidence>
<dbReference type="InterPro" id="IPR023296">
    <property type="entry name" value="Glyco_hydro_beta-prop_sf"/>
</dbReference>
<dbReference type="Proteomes" id="UP000298763">
    <property type="component" value="Chromosome"/>
</dbReference>
<evidence type="ECO:0000313" key="5">
    <source>
        <dbReference type="EMBL" id="MBB3221193.1"/>
    </source>
</evidence>
<name>A0A4P8HL19_9BURK</name>
<dbReference type="PANTHER" id="PTHR43101:SF1">
    <property type="entry name" value="BETA-FRUCTOSIDASE"/>
    <property type="match status" value="1"/>
</dbReference>
<evidence type="ECO:0000256" key="1">
    <source>
        <dbReference type="ARBA" id="ARBA00009865"/>
    </source>
</evidence>
<dbReference type="AlphaFoldDB" id="A0A4P8HL19"/>
<dbReference type="InterPro" id="IPR051214">
    <property type="entry name" value="GH32_Enzymes"/>
</dbReference>
<dbReference type="EMBL" id="CP040017">
    <property type="protein sequence ID" value="QCP10383.1"/>
    <property type="molecule type" value="Genomic_DNA"/>
</dbReference>
<dbReference type="Pfam" id="PF04616">
    <property type="entry name" value="Glyco_hydro_43"/>
    <property type="match status" value="1"/>
</dbReference>
<dbReference type="EMBL" id="JACHXS010000003">
    <property type="protein sequence ID" value="MBB3221193.1"/>
    <property type="molecule type" value="Genomic_DNA"/>
</dbReference>
<dbReference type="GO" id="GO:0004564">
    <property type="term" value="F:beta-fructofuranosidase activity"/>
    <property type="evidence" value="ECO:0007669"/>
    <property type="project" value="UniProtKB-EC"/>
</dbReference>
<dbReference type="EC" id="3.2.1.26" evidence="5"/>
<evidence type="ECO:0000313" key="7">
    <source>
        <dbReference type="Proteomes" id="UP000298763"/>
    </source>
</evidence>
<reference evidence="6 7" key="1">
    <citation type="submission" date="2019-05" db="EMBL/GenBank/DDBJ databases">
        <title>Draft Genome Sequences of Six Type Strains of the Genus Massilia.</title>
        <authorList>
            <person name="Miess H."/>
            <person name="Frediansyhah A."/>
            <person name="Gross H."/>
        </authorList>
    </citation>
    <scope>NUCLEOTIDE SEQUENCE [LARGE SCALE GENOMIC DNA]</scope>
    <source>
        <strain evidence="6 7">DSMZ 26121</strain>
    </source>
</reference>
<protein>
    <submittedName>
        <fullName evidence="5">Beta-fructofuranosidase</fullName>
        <ecNumber evidence="5">3.2.1.26</ecNumber>
    </submittedName>
    <submittedName>
        <fullName evidence="6">Levansucrase</fullName>
    </submittedName>
</protein>
<evidence type="ECO:0000313" key="8">
    <source>
        <dbReference type="Proteomes" id="UP000584325"/>
    </source>
</evidence>
<reference evidence="5 8" key="2">
    <citation type="submission" date="2020-08" db="EMBL/GenBank/DDBJ databases">
        <title>Genomic Encyclopedia of Type Strains, Phase III (KMG-III): the genomes of soil and plant-associated and newly described type strains.</title>
        <authorList>
            <person name="Whitman W."/>
        </authorList>
    </citation>
    <scope>NUCLEOTIDE SEQUENCE [LARGE SCALE GENOMIC DNA]</scope>
    <source>
        <strain evidence="5 8">CECT 7753</strain>
    </source>
</reference>